<proteinExistence type="predicted"/>
<sequence>MDPDELPEDINLLFEGIDGAEAESFILSVQRTARKEGKSRDNEWIIDLVSSSLTGDALRWYVELDEDTQNDWKLLRKAILQQYPKHSKPSTASLQPTIPTPAAAANPPNTISLIQPIQASNSTYRIRVYFDITPSDYYLSTNDDKHVCLTKNVERALSVCWTPETELQLIENGVKTQRMIGLIWTVAIEDRHNPSSTTDVALFFLSDPLGNVPSITSHSGRVQMTRWSVDKDGWLQSYSDLEPAPIQNQFYTKAGGAEGSFTRVCLIPGIARWGLQIFQFFTMKLESI</sequence>
<dbReference type="EMBL" id="KN822946">
    <property type="protein sequence ID" value="KIO33712.1"/>
    <property type="molecule type" value="Genomic_DNA"/>
</dbReference>
<accession>A0A0C3MJ65</accession>
<name>A0A0C3MJ65_9AGAM</name>
<protein>
    <submittedName>
        <fullName evidence="1">Uncharacterized protein</fullName>
    </submittedName>
</protein>
<evidence type="ECO:0000313" key="1">
    <source>
        <dbReference type="EMBL" id="KIO33712.1"/>
    </source>
</evidence>
<gene>
    <name evidence="1" type="ORF">M407DRAFT_17329</name>
</gene>
<dbReference type="OrthoDB" id="3228731at2759"/>
<organism evidence="1 2">
    <name type="scientific">Tulasnella calospora MUT 4182</name>
    <dbReference type="NCBI Taxonomy" id="1051891"/>
    <lineage>
        <taxon>Eukaryota</taxon>
        <taxon>Fungi</taxon>
        <taxon>Dikarya</taxon>
        <taxon>Basidiomycota</taxon>
        <taxon>Agaricomycotina</taxon>
        <taxon>Agaricomycetes</taxon>
        <taxon>Cantharellales</taxon>
        <taxon>Tulasnellaceae</taxon>
        <taxon>Tulasnella</taxon>
    </lineage>
</organism>
<evidence type="ECO:0000313" key="2">
    <source>
        <dbReference type="Proteomes" id="UP000054248"/>
    </source>
</evidence>
<reference evidence="2" key="2">
    <citation type="submission" date="2015-01" db="EMBL/GenBank/DDBJ databases">
        <title>Evolutionary Origins and Diversification of the Mycorrhizal Mutualists.</title>
        <authorList>
            <consortium name="DOE Joint Genome Institute"/>
            <consortium name="Mycorrhizal Genomics Consortium"/>
            <person name="Kohler A."/>
            <person name="Kuo A."/>
            <person name="Nagy L.G."/>
            <person name="Floudas D."/>
            <person name="Copeland A."/>
            <person name="Barry K.W."/>
            <person name="Cichocki N."/>
            <person name="Veneault-Fourrey C."/>
            <person name="LaButti K."/>
            <person name="Lindquist E.A."/>
            <person name="Lipzen A."/>
            <person name="Lundell T."/>
            <person name="Morin E."/>
            <person name="Murat C."/>
            <person name="Riley R."/>
            <person name="Ohm R."/>
            <person name="Sun H."/>
            <person name="Tunlid A."/>
            <person name="Henrissat B."/>
            <person name="Grigoriev I.V."/>
            <person name="Hibbett D.S."/>
            <person name="Martin F."/>
        </authorList>
    </citation>
    <scope>NUCLEOTIDE SEQUENCE [LARGE SCALE GENOMIC DNA]</scope>
    <source>
        <strain evidence="2">MUT 4182</strain>
    </source>
</reference>
<reference evidence="1 2" key="1">
    <citation type="submission" date="2014-04" db="EMBL/GenBank/DDBJ databases">
        <authorList>
            <consortium name="DOE Joint Genome Institute"/>
            <person name="Kuo A."/>
            <person name="Girlanda M."/>
            <person name="Perotto S."/>
            <person name="Kohler A."/>
            <person name="Nagy L.G."/>
            <person name="Floudas D."/>
            <person name="Copeland A."/>
            <person name="Barry K.W."/>
            <person name="Cichocki N."/>
            <person name="Veneault-Fourrey C."/>
            <person name="LaButti K."/>
            <person name="Lindquist E.A."/>
            <person name="Lipzen A."/>
            <person name="Lundell T."/>
            <person name="Morin E."/>
            <person name="Murat C."/>
            <person name="Sun H."/>
            <person name="Tunlid A."/>
            <person name="Henrissat B."/>
            <person name="Grigoriev I.V."/>
            <person name="Hibbett D.S."/>
            <person name="Martin F."/>
            <person name="Nordberg H.P."/>
            <person name="Cantor M.N."/>
            <person name="Hua S.X."/>
        </authorList>
    </citation>
    <scope>NUCLEOTIDE SEQUENCE [LARGE SCALE GENOMIC DNA]</scope>
    <source>
        <strain evidence="1 2">MUT 4182</strain>
    </source>
</reference>
<dbReference type="HOGENOM" id="CLU_943958_0_0_1"/>
<dbReference type="Proteomes" id="UP000054248">
    <property type="component" value="Unassembled WGS sequence"/>
</dbReference>
<keyword evidence="2" id="KW-1185">Reference proteome</keyword>
<dbReference type="AlphaFoldDB" id="A0A0C3MJ65"/>